<evidence type="ECO:0000256" key="1">
    <source>
        <dbReference type="SAM" id="Phobius"/>
    </source>
</evidence>
<accession>A0A8H2W434</accession>
<organism evidence="2 3">
    <name type="scientific">Sclerotinia trifoliorum</name>
    <dbReference type="NCBI Taxonomy" id="28548"/>
    <lineage>
        <taxon>Eukaryota</taxon>
        <taxon>Fungi</taxon>
        <taxon>Dikarya</taxon>
        <taxon>Ascomycota</taxon>
        <taxon>Pezizomycotina</taxon>
        <taxon>Leotiomycetes</taxon>
        <taxon>Helotiales</taxon>
        <taxon>Sclerotiniaceae</taxon>
        <taxon>Sclerotinia</taxon>
    </lineage>
</organism>
<reference evidence="2" key="1">
    <citation type="submission" date="2020-10" db="EMBL/GenBank/DDBJ databases">
        <authorList>
            <person name="Kusch S."/>
        </authorList>
    </citation>
    <scope>NUCLEOTIDE SEQUENCE</scope>
    <source>
        <strain evidence="2">SwB9</strain>
    </source>
</reference>
<dbReference type="OrthoDB" id="3552040at2759"/>
<keyword evidence="1" id="KW-0472">Membrane</keyword>
<name>A0A8H2W434_9HELO</name>
<keyword evidence="1" id="KW-0812">Transmembrane</keyword>
<keyword evidence="1" id="KW-1133">Transmembrane helix</keyword>
<proteinExistence type="predicted"/>
<comment type="caution">
    <text evidence="2">The sequence shown here is derived from an EMBL/GenBank/DDBJ whole genome shotgun (WGS) entry which is preliminary data.</text>
</comment>
<dbReference type="Proteomes" id="UP000624404">
    <property type="component" value="Unassembled WGS sequence"/>
</dbReference>
<gene>
    <name evidence="2" type="ORF">SCLTRI_LOCUS9484</name>
</gene>
<dbReference type="AlphaFoldDB" id="A0A8H2W434"/>
<protein>
    <submittedName>
        <fullName evidence="2">832765af-b219-43ae-8d63-44daeca45cab</fullName>
    </submittedName>
</protein>
<sequence length="140" mass="15338">MPTGALSISMPNTPNIPTITTKHSATRPTFFPTVAWWKSLPRPSFTSYYSSNYNIRESRDDTHDENGRRVMEEGLLSEGEREDFDGVIAGVGMGDESGSSYWKMVSDEGRRRGKLRLVVEVLGGVGVVVAVVGLALLIFG</sequence>
<keyword evidence="3" id="KW-1185">Reference proteome</keyword>
<dbReference type="EMBL" id="CAJHIA010000036">
    <property type="protein sequence ID" value="CAD6451161.1"/>
    <property type="molecule type" value="Genomic_DNA"/>
</dbReference>
<evidence type="ECO:0000313" key="3">
    <source>
        <dbReference type="Proteomes" id="UP000624404"/>
    </source>
</evidence>
<feature type="transmembrane region" description="Helical" evidence="1">
    <location>
        <begin position="117"/>
        <end position="139"/>
    </location>
</feature>
<evidence type="ECO:0000313" key="2">
    <source>
        <dbReference type="EMBL" id="CAD6451161.1"/>
    </source>
</evidence>